<reference evidence="1 2" key="1">
    <citation type="submission" date="2018-03" db="EMBL/GenBank/DDBJ databases">
        <title>Phenotypic and genomic properties of Cyclonatronum proteinivorum gen. nov., sp. nov., a haloalkaliphilic bacteroidete from soda lakes possessing Na+-translocating rhodopsin.</title>
        <authorList>
            <person name="Toshchakov S.V."/>
            <person name="Korzhenkov A."/>
            <person name="Samarov N.I."/>
            <person name="Kublanov I.V."/>
            <person name="Muntyan M.S."/>
            <person name="Sorokin D.Y."/>
        </authorList>
    </citation>
    <scope>NUCLEOTIDE SEQUENCE [LARGE SCALE GENOMIC DNA]</scope>
    <source>
        <strain evidence="1 2">Omega</strain>
    </source>
</reference>
<protein>
    <submittedName>
        <fullName evidence="1">Uncharacterized protein</fullName>
    </submittedName>
</protein>
<sequence>MTRGGMGNKPFDGQNLRQIPAQTTLCRPLSAVCKHKSPAFRDGGGALGCVIARACRGLSLVAGVFDFADEAVGTVHVAEGFEHAAAVNGYGAGAPVIEDEGA</sequence>
<name>A0A345UH08_9BACT</name>
<gene>
    <name evidence="1" type="ORF">CYPRO_0474</name>
</gene>
<dbReference type="EMBL" id="CP027806">
    <property type="protein sequence ID" value="AXI99759.1"/>
    <property type="molecule type" value="Genomic_DNA"/>
</dbReference>
<evidence type="ECO:0000313" key="2">
    <source>
        <dbReference type="Proteomes" id="UP000254808"/>
    </source>
</evidence>
<evidence type="ECO:0000313" key="1">
    <source>
        <dbReference type="EMBL" id="AXI99759.1"/>
    </source>
</evidence>
<proteinExistence type="predicted"/>
<dbReference type="AlphaFoldDB" id="A0A345UH08"/>
<keyword evidence="2" id="KW-1185">Reference proteome</keyword>
<organism evidence="1 2">
    <name type="scientific">Cyclonatronum proteinivorum</name>
    <dbReference type="NCBI Taxonomy" id="1457365"/>
    <lineage>
        <taxon>Bacteria</taxon>
        <taxon>Pseudomonadati</taxon>
        <taxon>Balneolota</taxon>
        <taxon>Balneolia</taxon>
        <taxon>Balneolales</taxon>
        <taxon>Cyclonatronaceae</taxon>
        <taxon>Cyclonatronum</taxon>
    </lineage>
</organism>
<dbReference type="Proteomes" id="UP000254808">
    <property type="component" value="Chromosome"/>
</dbReference>
<accession>A0A345UH08</accession>
<dbReference type="KEGG" id="cprv:CYPRO_0474"/>